<dbReference type="STRING" id="1499966.U14_02432"/>
<name>A0A081BLC4_9BACT</name>
<proteinExistence type="predicted"/>
<accession>A0A081BLC4</accession>
<reference evidence="1 2" key="1">
    <citation type="journal article" date="2015" name="PeerJ">
        <title>First genomic representation of candidate bacterial phylum KSB3 points to enhanced environmental sensing as a trigger of wastewater bulking.</title>
        <authorList>
            <person name="Sekiguchi Y."/>
            <person name="Ohashi A."/>
            <person name="Parks D.H."/>
            <person name="Yamauchi T."/>
            <person name="Tyson G.W."/>
            <person name="Hugenholtz P."/>
        </authorList>
    </citation>
    <scope>NUCLEOTIDE SEQUENCE [LARGE SCALE GENOMIC DNA]</scope>
</reference>
<evidence type="ECO:0000313" key="2">
    <source>
        <dbReference type="Proteomes" id="UP000030700"/>
    </source>
</evidence>
<protein>
    <submittedName>
        <fullName evidence="1">Uncharacterized protein</fullName>
    </submittedName>
</protein>
<dbReference type="EMBL" id="DF820457">
    <property type="protein sequence ID" value="GAK51190.1"/>
    <property type="molecule type" value="Genomic_DNA"/>
</dbReference>
<dbReference type="AlphaFoldDB" id="A0A081BLC4"/>
<keyword evidence="2" id="KW-1185">Reference proteome</keyword>
<evidence type="ECO:0000313" key="1">
    <source>
        <dbReference type="EMBL" id="GAK51190.1"/>
    </source>
</evidence>
<sequence>MFSIKVVIARSDNDEAISSNIRVVSSLAFARNDTFLLLVPRGAWNEGLTALSVRRRRGLIRPDFRKRQFIPPRRNRADLLRFFAGNRLRDFRGVNVTIFNK</sequence>
<gene>
    <name evidence="1" type="ORF">U14_02432</name>
</gene>
<dbReference type="Proteomes" id="UP000030700">
    <property type="component" value="Unassembled WGS sequence"/>
</dbReference>
<dbReference type="HOGENOM" id="CLU_2285884_0_0_0"/>
<organism evidence="1 2">
    <name type="scientific">Candidatus Moduliflexus flocculans</name>
    <dbReference type="NCBI Taxonomy" id="1499966"/>
    <lineage>
        <taxon>Bacteria</taxon>
        <taxon>Candidatus Moduliflexota</taxon>
        <taxon>Candidatus Moduliflexia</taxon>
        <taxon>Candidatus Moduliflexales</taxon>
        <taxon>Candidatus Moduliflexaceae</taxon>
    </lineage>
</organism>